<name>A0A0U1KW86_9FIRM</name>
<dbReference type="Pfam" id="PF00692">
    <property type="entry name" value="dUTPase"/>
    <property type="match status" value="1"/>
</dbReference>
<evidence type="ECO:0000256" key="5">
    <source>
        <dbReference type="ARBA" id="ARBA00047686"/>
    </source>
</evidence>
<feature type="domain" description="dUTPase-like" evidence="6">
    <location>
        <begin position="16"/>
        <end position="146"/>
    </location>
</feature>
<dbReference type="GO" id="GO:0046081">
    <property type="term" value="P:dUTP catabolic process"/>
    <property type="evidence" value="ECO:0007669"/>
    <property type="project" value="InterPro"/>
</dbReference>
<dbReference type="GO" id="GO:0004170">
    <property type="term" value="F:dUTP diphosphatase activity"/>
    <property type="evidence" value="ECO:0007669"/>
    <property type="project" value="UniProtKB-EC"/>
</dbReference>
<dbReference type="GO" id="GO:0006226">
    <property type="term" value="P:dUMP biosynthetic process"/>
    <property type="evidence" value="ECO:0007669"/>
    <property type="project" value="InterPro"/>
</dbReference>
<dbReference type="Proteomes" id="UP000049855">
    <property type="component" value="Unassembled WGS sequence"/>
</dbReference>
<evidence type="ECO:0000256" key="1">
    <source>
        <dbReference type="ARBA" id="ARBA00006581"/>
    </source>
</evidence>
<evidence type="ECO:0000259" key="6">
    <source>
        <dbReference type="Pfam" id="PF00692"/>
    </source>
</evidence>
<evidence type="ECO:0000256" key="4">
    <source>
        <dbReference type="ARBA" id="ARBA00023080"/>
    </source>
</evidence>
<dbReference type="EC" id="3.6.1.23" evidence="2"/>
<sequence>MARGFEVISQYQEHDIKLPIRKTALSAGYDLTIAQDATLFPGKVVLVPTGIKAYMEEDEYLGIHIRSGLAIKHSLSLINGQGIIDADYYNNKENEGHILIAVFNHGSESVTITKGTRLAQAIFYKYLKADNDCTDTVRSGGFGSTGQ</sequence>
<keyword evidence="8" id="KW-1185">Reference proteome</keyword>
<dbReference type="InterPro" id="IPR036157">
    <property type="entry name" value="dUTPase-like_sf"/>
</dbReference>
<evidence type="ECO:0000313" key="8">
    <source>
        <dbReference type="Proteomes" id="UP000049855"/>
    </source>
</evidence>
<dbReference type="InterPro" id="IPR008181">
    <property type="entry name" value="dUTPase"/>
</dbReference>
<protein>
    <recommendedName>
        <fullName evidence="2">dUTP diphosphatase</fullName>
        <ecNumber evidence="2">3.6.1.23</ecNumber>
    </recommendedName>
</protein>
<proteinExistence type="inferred from homology"/>
<evidence type="ECO:0000256" key="3">
    <source>
        <dbReference type="ARBA" id="ARBA00022801"/>
    </source>
</evidence>
<gene>
    <name evidence="7" type="ORF">SpAn4DRAFT_4050</name>
</gene>
<comment type="catalytic activity">
    <reaction evidence="5">
        <text>dUTP + H2O = dUMP + diphosphate + H(+)</text>
        <dbReference type="Rhea" id="RHEA:10248"/>
        <dbReference type="ChEBI" id="CHEBI:15377"/>
        <dbReference type="ChEBI" id="CHEBI:15378"/>
        <dbReference type="ChEBI" id="CHEBI:33019"/>
        <dbReference type="ChEBI" id="CHEBI:61555"/>
        <dbReference type="ChEBI" id="CHEBI:246422"/>
        <dbReference type="EC" id="3.6.1.23"/>
    </reaction>
</comment>
<dbReference type="CDD" id="cd07557">
    <property type="entry name" value="trimeric_dUTPase"/>
    <property type="match status" value="1"/>
</dbReference>
<dbReference type="AlphaFoldDB" id="A0A0U1KW86"/>
<dbReference type="NCBIfam" id="NF001862">
    <property type="entry name" value="PRK00601.1"/>
    <property type="match status" value="1"/>
</dbReference>
<dbReference type="SUPFAM" id="SSF51283">
    <property type="entry name" value="dUTPase-like"/>
    <property type="match status" value="1"/>
</dbReference>
<organism evidence="7 8">
    <name type="scientific">Sporomusa ovata</name>
    <dbReference type="NCBI Taxonomy" id="2378"/>
    <lineage>
        <taxon>Bacteria</taxon>
        <taxon>Bacillati</taxon>
        <taxon>Bacillota</taxon>
        <taxon>Negativicutes</taxon>
        <taxon>Selenomonadales</taxon>
        <taxon>Sporomusaceae</taxon>
        <taxon>Sporomusa</taxon>
    </lineage>
</organism>
<dbReference type="RefSeq" id="WP_021167640.1">
    <property type="nucleotide sequence ID" value="NZ_CTRP01000004.1"/>
</dbReference>
<comment type="similarity">
    <text evidence="1">Belongs to the dUTPase family.</text>
</comment>
<dbReference type="PANTHER" id="PTHR11241:SF0">
    <property type="entry name" value="DEOXYURIDINE 5'-TRIPHOSPHATE NUCLEOTIDOHYDROLASE"/>
    <property type="match status" value="1"/>
</dbReference>
<dbReference type="Gene3D" id="2.70.40.10">
    <property type="match status" value="1"/>
</dbReference>
<dbReference type="InterPro" id="IPR029054">
    <property type="entry name" value="dUTPase-like"/>
</dbReference>
<accession>A0A0U1KW86</accession>
<dbReference type="PANTHER" id="PTHR11241">
    <property type="entry name" value="DEOXYURIDINE 5'-TRIPHOSPHATE NUCLEOTIDOHYDROLASE"/>
    <property type="match status" value="1"/>
</dbReference>
<keyword evidence="3 7" id="KW-0378">Hydrolase</keyword>
<reference evidence="8" key="1">
    <citation type="submission" date="2015-03" db="EMBL/GenBank/DDBJ databases">
        <authorList>
            <person name="Nijsse Bart"/>
        </authorList>
    </citation>
    <scope>NUCLEOTIDE SEQUENCE [LARGE SCALE GENOMIC DNA]</scope>
</reference>
<dbReference type="EMBL" id="CTRP01000004">
    <property type="protein sequence ID" value="CQR71545.1"/>
    <property type="molecule type" value="Genomic_DNA"/>
</dbReference>
<keyword evidence="4" id="KW-0546">Nucleotide metabolism</keyword>
<evidence type="ECO:0000256" key="2">
    <source>
        <dbReference type="ARBA" id="ARBA00012379"/>
    </source>
</evidence>
<evidence type="ECO:0000313" key="7">
    <source>
        <dbReference type="EMBL" id="CQR71545.1"/>
    </source>
</evidence>
<dbReference type="GO" id="GO:0000287">
    <property type="term" value="F:magnesium ion binding"/>
    <property type="evidence" value="ECO:0007669"/>
    <property type="project" value="InterPro"/>
</dbReference>
<dbReference type="NCBIfam" id="TIGR00576">
    <property type="entry name" value="dut"/>
    <property type="match status" value="1"/>
</dbReference>
<dbReference type="InterPro" id="IPR033704">
    <property type="entry name" value="dUTPase_trimeric"/>
</dbReference>